<dbReference type="Pfam" id="PF00026">
    <property type="entry name" value="Asp"/>
    <property type="match status" value="1"/>
</dbReference>
<dbReference type="PROSITE" id="PS51767">
    <property type="entry name" value="PEPTIDASE_A1"/>
    <property type="match status" value="1"/>
</dbReference>
<evidence type="ECO:0000313" key="16">
    <source>
        <dbReference type="Proteomes" id="UP001166093"/>
    </source>
</evidence>
<accession>A0ABS2XAY5</accession>
<dbReference type="Gene3D" id="2.40.70.10">
    <property type="entry name" value="Acid Proteases"/>
    <property type="match status" value="2"/>
</dbReference>
<feature type="domain" description="Peptidase A1" evidence="14">
    <location>
        <begin position="56"/>
        <end position="373"/>
    </location>
</feature>
<sequence length="376" mass="40987">RIPLQKFRSLRRTLSDAGRSVEGLVSEEHNLKYNLDFPSRDGPTPETLKNYLDAQYYGEIGIGTPPQLFTVVFDTGSSNLWVPSIHCSLTDIACLLHHKYNSAKSSTYVKNGAAFSIQYGSGSLSGFLSQDTCKIGDISVDGQVFGEAIKQPGVAFIAAKFDGILGMAYPKIAVDEVTPVFDNIMSQKKVEKNVFSFYLNRNPDTQPGGELLLGGTDPKYYTGEFNYLNITRQAYWQIHMDKLGVGSQLTLCKGGCEAIVDTGTSLITGPSAEVKALQKAIGAVPLIQGEYMVDCKKVPTLPAISFKLGGQTYTLTGDQYILKESQAGQTICLSGFMGLDIPAPAGPLWILGDVFIGQYYTEFDRENNRVGFAKSK</sequence>
<dbReference type="InterPro" id="IPR033121">
    <property type="entry name" value="PEPTIDASE_A1"/>
</dbReference>
<gene>
    <name evidence="15" type="primary">Ctsd_0</name>
    <name evidence="15" type="ORF">GTO93_0017091</name>
</gene>
<dbReference type="SUPFAM" id="SSF50630">
    <property type="entry name" value="Acid proteases"/>
    <property type="match status" value="1"/>
</dbReference>
<dbReference type="Pfam" id="PF07966">
    <property type="entry name" value="A1_Propeptide"/>
    <property type="match status" value="1"/>
</dbReference>
<evidence type="ECO:0000256" key="9">
    <source>
        <dbReference type="ARBA" id="ARBA00023145"/>
    </source>
</evidence>
<comment type="similarity">
    <text evidence="3 13">Belongs to the peptidase A1 family.</text>
</comment>
<keyword evidence="6 13" id="KW-0645">Protease</keyword>
<evidence type="ECO:0000256" key="2">
    <source>
        <dbReference type="ARBA" id="ARBA00004371"/>
    </source>
</evidence>
<evidence type="ECO:0000256" key="6">
    <source>
        <dbReference type="ARBA" id="ARBA00022670"/>
    </source>
</evidence>
<reference evidence="15" key="1">
    <citation type="journal article" date="2021" name="Cell">
        <title>Tracing the genetic footprints of vertebrate landing in non-teleost ray-finned fishes.</title>
        <authorList>
            <person name="Bi X."/>
            <person name="Wang K."/>
            <person name="Yang L."/>
            <person name="Pan H."/>
            <person name="Jiang H."/>
            <person name="Wei Q."/>
            <person name="Fang M."/>
            <person name="Yu H."/>
            <person name="Zhu C."/>
            <person name="Cai Y."/>
            <person name="He Y."/>
            <person name="Gan X."/>
            <person name="Zeng H."/>
            <person name="Yu D."/>
            <person name="Zhu Y."/>
            <person name="Jiang H."/>
            <person name="Qiu Q."/>
            <person name="Yang H."/>
            <person name="Zhang Y.E."/>
            <person name="Wang W."/>
            <person name="Zhu M."/>
            <person name="He S."/>
            <person name="Zhang G."/>
        </authorList>
    </citation>
    <scope>NUCLEOTIDE SEQUENCE</scope>
    <source>
        <strain evidence="15">Pddl_001</strain>
    </source>
</reference>
<keyword evidence="8 13" id="KW-0378">Hydrolase</keyword>
<dbReference type="EC" id="3.4.23.5" evidence="4"/>
<evidence type="ECO:0000256" key="4">
    <source>
        <dbReference type="ARBA" id="ARBA00011930"/>
    </source>
</evidence>
<evidence type="ECO:0000259" key="14">
    <source>
        <dbReference type="PROSITE" id="PS51767"/>
    </source>
</evidence>
<dbReference type="EMBL" id="JAAWVQ010009737">
    <property type="protein sequence ID" value="MBN3271316.1"/>
    <property type="molecule type" value="Genomic_DNA"/>
</dbReference>
<evidence type="ECO:0000256" key="3">
    <source>
        <dbReference type="ARBA" id="ARBA00007447"/>
    </source>
</evidence>
<keyword evidence="11" id="KW-0325">Glycoprotein</keyword>
<evidence type="ECO:0000256" key="5">
    <source>
        <dbReference type="ARBA" id="ARBA00015582"/>
    </source>
</evidence>
<dbReference type="Proteomes" id="UP001166093">
    <property type="component" value="Unassembled WGS sequence"/>
</dbReference>
<evidence type="ECO:0000256" key="11">
    <source>
        <dbReference type="ARBA" id="ARBA00023180"/>
    </source>
</evidence>
<keyword evidence="9" id="KW-0865">Zymogen</keyword>
<dbReference type="PANTHER" id="PTHR47966">
    <property type="entry name" value="BETA-SITE APP-CLEAVING ENZYME, ISOFORM A-RELATED"/>
    <property type="match status" value="1"/>
</dbReference>
<keyword evidence="12" id="KW-0458">Lysosome</keyword>
<dbReference type="InterPro" id="IPR001461">
    <property type="entry name" value="Aspartic_peptidase_A1"/>
</dbReference>
<organism evidence="15 16">
    <name type="scientific">Polyodon spathula</name>
    <name type="common">North American paddlefish</name>
    <name type="synonym">Squalus spathula</name>
    <dbReference type="NCBI Taxonomy" id="7913"/>
    <lineage>
        <taxon>Eukaryota</taxon>
        <taxon>Metazoa</taxon>
        <taxon>Chordata</taxon>
        <taxon>Craniata</taxon>
        <taxon>Vertebrata</taxon>
        <taxon>Euteleostomi</taxon>
        <taxon>Actinopterygii</taxon>
        <taxon>Chondrostei</taxon>
        <taxon>Acipenseriformes</taxon>
        <taxon>Polyodontidae</taxon>
        <taxon>Polyodon</taxon>
    </lineage>
</organism>
<keyword evidence="7 13" id="KW-0064">Aspartyl protease</keyword>
<feature type="non-terminal residue" evidence="15">
    <location>
        <position position="1"/>
    </location>
</feature>
<dbReference type="InterPro" id="IPR021109">
    <property type="entry name" value="Peptidase_aspartic_dom_sf"/>
</dbReference>
<keyword evidence="16" id="KW-1185">Reference proteome</keyword>
<evidence type="ECO:0000256" key="12">
    <source>
        <dbReference type="ARBA" id="ARBA00023228"/>
    </source>
</evidence>
<dbReference type="InterPro" id="IPR001969">
    <property type="entry name" value="Aspartic_peptidase_AS"/>
</dbReference>
<name>A0ABS2XAY5_POLSP</name>
<dbReference type="Gene3D" id="2.60.40.1960">
    <property type="match status" value="1"/>
</dbReference>
<evidence type="ECO:0000256" key="1">
    <source>
        <dbReference type="ARBA" id="ARBA00000585"/>
    </source>
</evidence>
<feature type="non-terminal residue" evidence="15">
    <location>
        <position position="376"/>
    </location>
</feature>
<comment type="subcellular location">
    <subcellularLocation>
        <location evidence="2">Lysosome</location>
    </subcellularLocation>
</comment>
<dbReference type="PANTHER" id="PTHR47966:SF42">
    <property type="entry name" value="CATHEPSIN D"/>
    <property type="match status" value="1"/>
</dbReference>
<evidence type="ECO:0000256" key="13">
    <source>
        <dbReference type="RuleBase" id="RU000454"/>
    </source>
</evidence>
<dbReference type="InterPro" id="IPR012848">
    <property type="entry name" value="Aspartic_peptidase_N"/>
</dbReference>
<dbReference type="PROSITE" id="PS00141">
    <property type="entry name" value="ASP_PROTEASE"/>
    <property type="match status" value="2"/>
</dbReference>
<evidence type="ECO:0000256" key="7">
    <source>
        <dbReference type="ARBA" id="ARBA00022750"/>
    </source>
</evidence>
<evidence type="ECO:0000256" key="10">
    <source>
        <dbReference type="ARBA" id="ARBA00023157"/>
    </source>
</evidence>
<comment type="catalytic activity">
    <reaction evidence="1">
        <text>Specificity similar to, but narrower than, that of pepsin A. Does not cleave the 4-Gln-|-His-5 bond in B chain of insulin.</text>
        <dbReference type="EC" id="3.4.23.5"/>
    </reaction>
</comment>
<evidence type="ECO:0000313" key="15">
    <source>
        <dbReference type="EMBL" id="MBN3271316.1"/>
    </source>
</evidence>
<dbReference type="InterPro" id="IPR033144">
    <property type="entry name" value="Cathepsin_D"/>
</dbReference>
<evidence type="ECO:0000256" key="8">
    <source>
        <dbReference type="ARBA" id="ARBA00022801"/>
    </source>
</evidence>
<protein>
    <recommendedName>
        <fullName evidence="5">Cathepsin D</fullName>
        <ecNumber evidence="4">3.4.23.5</ecNumber>
    </recommendedName>
</protein>
<proteinExistence type="inferred from homology"/>
<dbReference type="CDD" id="cd05490">
    <property type="entry name" value="Cathepsin_D2"/>
    <property type="match status" value="1"/>
</dbReference>
<keyword evidence="10" id="KW-1015">Disulfide bond</keyword>
<comment type="caution">
    <text evidence="15">The sequence shown here is derived from an EMBL/GenBank/DDBJ whole genome shotgun (WGS) entry which is preliminary data.</text>
</comment>
<dbReference type="PRINTS" id="PR00792">
    <property type="entry name" value="PEPSIN"/>
</dbReference>